<reference evidence="1 2" key="1">
    <citation type="submission" date="2019-07" db="EMBL/GenBank/DDBJ databases">
        <title>Whole genome shotgun sequence of Meiothermus hypogaeus NBRC 106114.</title>
        <authorList>
            <person name="Hosoyama A."/>
            <person name="Uohara A."/>
            <person name="Ohji S."/>
            <person name="Ichikawa N."/>
        </authorList>
    </citation>
    <scope>NUCLEOTIDE SEQUENCE [LARGE SCALE GENOMIC DNA]</scope>
    <source>
        <strain evidence="1 2">NBRC 106114</strain>
    </source>
</reference>
<gene>
    <name evidence="1" type="ORF">MHY01S_00840</name>
</gene>
<evidence type="ECO:0000313" key="2">
    <source>
        <dbReference type="Proteomes" id="UP000321197"/>
    </source>
</evidence>
<protein>
    <submittedName>
        <fullName evidence="1">Uncharacterized protein</fullName>
    </submittedName>
</protein>
<dbReference type="RefSeq" id="WP_119340521.1">
    <property type="nucleotide sequence ID" value="NZ_BJXL01000001.1"/>
</dbReference>
<evidence type="ECO:0000313" key="1">
    <source>
        <dbReference type="EMBL" id="GEM81918.1"/>
    </source>
</evidence>
<proteinExistence type="predicted"/>
<organism evidence="1 2">
    <name type="scientific">Meiothermus hypogaeus NBRC 106114</name>
    <dbReference type="NCBI Taxonomy" id="1227553"/>
    <lineage>
        <taxon>Bacteria</taxon>
        <taxon>Thermotogati</taxon>
        <taxon>Deinococcota</taxon>
        <taxon>Deinococci</taxon>
        <taxon>Thermales</taxon>
        <taxon>Thermaceae</taxon>
        <taxon>Meiothermus</taxon>
    </lineage>
</organism>
<name>A0A511QX08_9DEIN</name>
<dbReference type="OrthoDB" id="26958at2"/>
<dbReference type="AlphaFoldDB" id="A0A511QX08"/>
<accession>A0A511QX08</accession>
<comment type="caution">
    <text evidence="1">The sequence shown here is derived from an EMBL/GenBank/DDBJ whole genome shotgun (WGS) entry which is preliminary data.</text>
</comment>
<dbReference type="EMBL" id="BJXL01000001">
    <property type="protein sequence ID" value="GEM81918.1"/>
    <property type="molecule type" value="Genomic_DNA"/>
</dbReference>
<dbReference type="Proteomes" id="UP000321197">
    <property type="component" value="Unassembled WGS sequence"/>
</dbReference>
<sequence>MRKRREIEVAGERIPRLDDIATLLYLATETGDWPAKPTNYIRGDIPWLQDGAVITLRNLDPRGEMGATYTVQVLATQIEIHLLPGKWGQVLRKVLLAERPTNEEIAQMWEEEK</sequence>